<protein>
    <submittedName>
        <fullName evidence="2">Uncharacterized protein</fullName>
    </submittedName>
</protein>
<dbReference type="Proteomes" id="UP001294412">
    <property type="component" value="Unassembled WGS sequence"/>
</dbReference>
<evidence type="ECO:0000313" key="2">
    <source>
        <dbReference type="EMBL" id="MDY8110894.1"/>
    </source>
</evidence>
<feature type="chain" id="PRO_5045490288" evidence="1">
    <location>
        <begin position="21"/>
        <end position="128"/>
    </location>
</feature>
<organism evidence="2 3">
    <name type="scientific">Fulvimarina uroteuthidis</name>
    <dbReference type="NCBI Taxonomy" id="3098149"/>
    <lineage>
        <taxon>Bacteria</taxon>
        <taxon>Pseudomonadati</taxon>
        <taxon>Pseudomonadota</taxon>
        <taxon>Alphaproteobacteria</taxon>
        <taxon>Hyphomicrobiales</taxon>
        <taxon>Aurantimonadaceae</taxon>
        <taxon>Fulvimarina</taxon>
    </lineage>
</organism>
<sequence length="128" mass="13355">MRVLVVATVAAVIASTASNAGGLVPGSETGIEAHEVAERNAIAEGAHLAPGTANHTTLQHTPQTFGYSTSSSVLSDHNLMPGSEYGIERAEEQSRTNVKVDKYHNQGPVATSPLGWNFIVPGSDYGLL</sequence>
<name>A0ABU5I684_9HYPH</name>
<keyword evidence="1" id="KW-0732">Signal</keyword>
<proteinExistence type="predicted"/>
<accession>A0ABU5I684</accession>
<comment type="caution">
    <text evidence="2">The sequence shown here is derived from an EMBL/GenBank/DDBJ whole genome shotgun (WGS) entry which is preliminary data.</text>
</comment>
<gene>
    <name evidence="2" type="ORF">U0C82_17280</name>
</gene>
<feature type="signal peptide" evidence="1">
    <location>
        <begin position="1"/>
        <end position="20"/>
    </location>
</feature>
<keyword evidence="3" id="KW-1185">Reference proteome</keyword>
<evidence type="ECO:0000313" key="3">
    <source>
        <dbReference type="Proteomes" id="UP001294412"/>
    </source>
</evidence>
<reference evidence="2 3" key="1">
    <citation type="submission" date="2023-12" db="EMBL/GenBank/DDBJ databases">
        <title>Description of Novel Strain Fulvimarina sp. 2208YS6-2-32 isolated from Uroteuthis (Photololigo) edulis.</title>
        <authorList>
            <person name="Park J.-S."/>
        </authorList>
    </citation>
    <scope>NUCLEOTIDE SEQUENCE [LARGE SCALE GENOMIC DNA]</scope>
    <source>
        <strain evidence="2 3">2208YS6-2-32</strain>
    </source>
</reference>
<dbReference type="EMBL" id="JAXLPB010000007">
    <property type="protein sequence ID" value="MDY8110894.1"/>
    <property type="molecule type" value="Genomic_DNA"/>
</dbReference>
<evidence type="ECO:0000256" key="1">
    <source>
        <dbReference type="SAM" id="SignalP"/>
    </source>
</evidence>
<dbReference type="RefSeq" id="WP_322188881.1">
    <property type="nucleotide sequence ID" value="NZ_JAXLPB010000007.1"/>
</dbReference>